<protein>
    <recommendedName>
        <fullName evidence="16">Polypeptide N-acetylgalactosaminyltransferase</fullName>
        <ecNumber evidence="16">2.4.1.-</ecNumber>
    </recommendedName>
    <alternativeName>
        <fullName evidence="16">Protein-UDP acetylgalactosaminyltransferase</fullName>
    </alternativeName>
</protein>
<dbReference type="PANTHER" id="PTHR11675">
    <property type="entry name" value="N-ACETYLGALACTOSAMINYLTRANSFERASE"/>
    <property type="match status" value="1"/>
</dbReference>
<comment type="subcellular location">
    <subcellularLocation>
        <location evidence="2 16">Golgi apparatus membrane</location>
        <topology evidence="2 16">Single-pass type II membrane protein</topology>
    </subcellularLocation>
</comment>
<dbReference type="Pfam" id="PF00652">
    <property type="entry name" value="Ricin_B_lectin"/>
    <property type="match status" value="1"/>
</dbReference>
<keyword evidence="15 16" id="KW-0464">Manganese</keyword>
<feature type="domain" description="Ricin B lectin" evidence="17">
    <location>
        <begin position="550"/>
        <end position="667"/>
    </location>
</feature>
<dbReference type="InterPro" id="IPR035992">
    <property type="entry name" value="Ricin_B-like_lectins"/>
</dbReference>
<evidence type="ECO:0000256" key="14">
    <source>
        <dbReference type="ARBA" id="ARBA00023157"/>
    </source>
</evidence>
<evidence type="ECO:0000313" key="18">
    <source>
        <dbReference type="EMBL" id="KAK2555762.1"/>
    </source>
</evidence>
<evidence type="ECO:0000256" key="2">
    <source>
        <dbReference type="ARBA" id="ARBA00004323"/>
    </source>
</evidence>
<evidence type="ECO:0000256" key="8">
    <source>
        <dbReference type="ARBA" id="ARBA00022723"/>
    </source>
</evidence>
<dbReference type="GO" id="GO:0000139">
    <property type="term" value="C:Golgi membrane"/>
    <property type="evidence" value="ECO:0007669"/>
    <property type="project" value="UniProtKB-SubCell"/>
</dbReference>
<dbReference type="CDD" id="cd02510">
    <property type="entry name" value="pp-GalNAc-T"/>
    <property type="match status" value="1"/>
</dbReference>
<dbReference type="InterPro" id="IPR001173">
    <property type="entry name" value="Glyco_trans_2-like"/>
</dbReference>
<keyword evidence="14 16" id="KW-1015">Disulfide bond</keyword>
<evidence type="ECO:0000313" key="19">
    <source>
        <dbReference type="Proteomes" id="UP001249851"/>
    </source>
</evidence>
<dbReference type="Gene3D" id="3.90.550.10">
    <property type="entry name" value="Spore Coat Polysaccharide Biosynthesis Protein SpsA, Chain A"/>
    <property type="match status" value="1"/>
</dbReference>
<keyword evidence="13 16" id="KW-0472">Membrane</keyword>
<keyword evidence="9 16" id="KW-0430">Lectin</keyword>
<dbReference type="Pfam" id="PF00535">
    <property type="entry name" value="Glycos_transf_2"/>
    <property type="match status" value="1"/>
</dbReference>
<sequence length="669" mass="76113">MAFRFSGICSQIHKPRQVITVALLISMVWFILNTILLVSYQWNIALNHVKINDRLRQENNSDNLGFQEKSETAERLTKQLPRGISEIEDSRNKIDTSLEFSQDVGKRLRSTVLGKELISQIETNSFEEEKMTSKLRVGKRNSSPKIFETKPFFEVKTTRLRNLNRHSKVTKVAVRNPDLSDVNARETNGPGEDGRAVVVVKSEKSFEKEGYNKFAFNEYVSGKISLIRSIPDTRSPGCSDKTYPVSDLPTTSVIICFHNEAWSTLLRTVHTVLLRSPPELLKEIILIDDFSSYDHLKRPLEDYMTNIGKVRILRTAKREGLIRARLLGAKSAKASVLTFLDAHCEANIGWLEPLLDRIRRDPRTVAVPVIDIISSSDFSYSQTPANIIGGFTWDMQFNWHSLPQNLQNRRTEPSDPIRTPTMAGGLFAIERKYFFDSGSYDEGMEVWGGENLEMSFRIVPCSRVGHVFRSRFPYTFPGGYHEVAVNLARVVHVWMDDYKKFVFMKRADLKIIDHRDLRSRLELRKRLNCKSFKWYLNNVYPEQQIPPSSYLAYGEVRNPESGLCLDTMGRTIGAELGVSRCHGLGGNQQFMVSKNHKLSIEQGNSVTCVVAVANSLLLSSCDDSKSQWTVSLGKLLNRKGSCIELTGRDKVEMNGCKNSAQQEWVFSED</sequence>
<keyword evidence="11 16" id="KW-1133">Transmembrane helix</keyword>
<dbReference type="AlphaFoldDB" id="A0AAD9Q6R7"/>
<comment type="pathway">
    <text evidence="3 16">Protein modification; protein glycosylation.</text>
</comment>
<dbReference type="PROSITE" id="PS50231">
    <property type="entry name" value="RICIN_B_LECTIN"/>
    <property type="match status" value="1"/>
</dbReference>
<evidence type="ECO:0000256" key="11">
    <source>
        <dbReference type="ARBA" id="ARBA00022989"/>
    </source>
</evidence>
<comment type="caution">
    <text evidence="18">The sequence shown here is derived from an EMBL/GenBank/DDBJ whole genome shotgun (WGS) entry which is preliminary data.</text>
</comment>
<dbReference type="GO" id="GO:0004653">
    <property type="term" value="F:polypeptide N-acetylgalactosaminyltransferase activity"/>
    <property type="evidence" value="ECO:0007669"/>
    <property type="project" value="TreeGrafter"/>
</dbReference>
<evidence type="ECO:0000256" key="5">
    <source>
        <dbReference type="ARBA" id="ARBA00022676"/>
    </source>
</evidence>
<accession>A0AAD9Q6R7</accession>
<proteinExistence type="inferred from homology"/>
<dbReference type="InterPro" id="IPR000772">
    <property type="entry name" value="Ricin_B_lectin"/>
</dbReference>
<evidence type="ECO:0000256" key="3">
    <source>
        <dbReference type="ARBA" id="ARBA00004922"/>
    </source>
</evidence>
<dbReference type="Proteomes" id="UP001249851">
    <property type="component" value="Unassembled WGS sequence"/>
</dbReference>
<dbReference type="PANTHER" id="PTHR11675:SF138">
    <property type="entry name" value="GLYCOSYLTRANSFERASE 2-LIKE DOMAIN-CONTAINING PROTEIN"/>
    <property type="match status" value="1"/>
</dbReference>
<keyword evidence="19" id="KW-1185">Reference proteome</keyword>
<dbReference type="GO" id="GO:0006493">
    <property type="term" value="P:protein O-linked glycosylation"/>
    <property type="evidence" value="ECO:0007669"/>
    <property type="project" value="TreeGrafter"/>
</dbReference>
<evidence type="ECO:0000259" key="17">
    <source>
        <dbReference type="SMART" id="SM00458"/>
    </source>
</evidence>
<organism evidence="18 19">
    <name type="scientific">Acropora cervicornis</name>
    <name type="common">Staghorn coral</name>
    <dbReference type="NCBI Taxonomy" id="6130"/>
    <lineage>
        <taxon>Eukaryota</taxon>
        <taxon>Metazoa</taxon>
        <taxon>Cnidaria</taxon>
        <taxon>Anthozoa</taxon>
        <taxon>Hexacorallia</taxon>
        <taxon>Scleractinia</taxon>
        <taxon>Astrocoeniina</taxon>
        <taxon>Acroporidae</taxon>
        <taxon>Acropora</taxon>
    </lineage>
</organism>
<dbReference type="EMBL" id="JARQWQ010000060">
    <property type="protein sequence ID" value="KAK2555762.1"/>
    <property type="molecule type" value="Genomic_DNA"/>
</dbReference>
<keyword evidence="10" id="KW-0735">Signal-anchor</keyword>
<name>A0AAD9Q6R7_ACRCE</name>
<keyword evidence="6 16" id="KW-0808">Transferase</keyword>
<evidence type="ECO:0000256" key="13">
    <source>
        <dbReference type="ARBA" id="ARBA00023136"/>
    </source>
</evidence>
<evidence type="ECO:0000256" key="7">
    <source>
        <dbReference type="ARBA" id="ARBA00022692"/>
    </source>
</evidence>
<keyword evidence="7 16" id="KW-0812">Transmembrane</keyword>
<dbReference type="GO" id="GO:0030246">
    <property type="term" value="F:carbohydrate binding"/>
    <property type="evidence" value="ECO:0007669"/>
    <property type="project" value="UniProtKB-KW"/>
</dbReference>
<evidence type="ECO:0000256" key="9">
    <source>
        <dbReference type="ARBA" id="ARBA00022734"/>
    </source>
</evidence>
<dbReference type="EC" id="2.4.1.-" evidence="16"/>
<dbReference type="SUPFAM" id="SSF50370">
    <property type="entry name" value="Ricin B-like lectins"/>
    <property type="match status" value="1"/>
</dbReference>
<evidence type="ECO:0000256" key="4">
    <source>
        <dbReference type="ARBA" id="ARBA00005680"/>
    </source>
</evidence>
<dbReference type="SMART" id="SM00458">
    <property type="entry name" value="RICIN"/>
    <property type="match status" value="1"/>
</dbReference>
<dbReference type="InterPro" id="IPR029044">
    <property type="entry name" value="Nucleotide-diphossugar_trans"/>
</dbReference>
<dbReference type="GO" id="GO:0046872">
    <property type="term" value="F:metal ion binding"/>
    <property type="evidence" value="ECO:0007669"/>
    <property type="project" value="UniProtKB-KW"/>
</dbReference>
<keyword evidence="5 16" id="KW-0328">Glycosyltransferase</keyword>
<comment type="cofactor">
    <cofactor evidence="1 16">
        <name>Mn(2+)</name>
        <dbReference type="ChEBI" id="CHEBI:29035"/>
    </cofactor>
</comment>
<evidence type="ECO:0000256" key="12">
    <source>
        <dbReference type="ARBA" id="ARBA00023034"/>
    </source>
</evidence>
<dbReference type="FunFam" id="3.90.550.10:FF:000021">
    <property type="entry name" value="Polypeptide N-acetylgalactosaminyltransferase"/>
    <property type="match status" value="1"/>
</dbReference>
<dbReference type="InterPro" id="IPR045885">
    <property type="entry name" value="GalNAc-T"/>
</dbReference>
<keyword evidence="12 16" id="KW-0333">Golgi apparatus</keyword>
<dbReference type="Gene3D" id="2.80.10.50">
    <property type="match status" value="1"/>
</dbReference>
<comment type="similarity">
    <text evidence="4 16">Belongs to the glycosyltransferase 2 family. GalNAc-T subfamily.</text>
</comment>
<reference evidence="18" key="1">
    <citation type="journal article" date="2023" name="G3 (Bethesda)">
        <title>Whole genome assembly and annotation of the endangered Caribbean coral Acropora cervicornis.</title>
        <authorList>
            <person name="Selwyn J.D."/>
            <person name="Vollmer S.V."/>
        </authorList>
    </citation>
    <scope>NUCLEOTIDE SEQUENCE</scope>
    <source>
        <strain evidence="18">K2</strain>
    </source>
</reference>
<evidence type="ECO:0000256" key="1">
    <source>
        <dbReference type="ARBA" id="ARBA00001936"/>
    </source>
</evidence>
<dbReference type="SUPFAM" id="SSF53448">
    <property type="entry name" value="Nucleotide-diphospho-sugar transferases"/>
    <property type="match status" value="1"/>
</dbReference>
<evidence type="ECO:0000256" key="6">
    <source>
        <dbReference type="ARBA" id="ARBA00022679"/>
    </source>
</evidence>
<reference evidence="18" key="2">
    <citation type="journal article" date="2023" name="Science">
        <title>Genomic signatures of disease resistance in endangered staghorn corals.</title>
        <authorList>
            <person name="Vollmer S.V."/>
            <person name="Selwyn J.D."/>
            <person name="Despard B.A."/>
            <person name="Roesel C.L."/>
        </authorList>
    </citation>
    <scope>NUCLEOTIDE SEQUENCE</scope>
    <source>
        <strain evidence="18">K2</strain>
    </source>
</reference>
<evidence type="ECO:0000256" key="16">
    <source>
        <dbReference type="RuleBase" id="RU361242"/>
    </source>
</evidence>
<evidence type="ECO:0000256" key="10">
    <source>
        <dbReference type="ARBA" id="ARBA00022968"/>
    </source>
</evidence>
<evidence type="ECO:0000256" key="15">
    <source>
        <dbReference type="ARBA" id="ARBA00023211"/>
    </source>
</evidence>
<keyword evidence="8" id="KW-0479">Metal-binding</keyword>
<gene>
    <name evidence="18" type="ORF">P5673_022343</name>
</gene>
<feature type="transmembrane region" description="Helical" evidence="16">
    <location>
        <begin position="21"/>
        <end position="42"/>
    </location>
</feature>